<dbReference type="EMBL" id="NWVC01000005">
    <property type="protein sequence ID" value="PCG13895.1"/>
    <property type="molecule type" value="Genomic_DNA"/>
</dbReference>
<dbReference type="Proteomes" id="UP000218323">
    <property type="component" value="Unassembled WGS sequence"/>
</dbReference>
<organism evidence="1 2">
    <name type="scientific">Sphingomonas adhaesiva</name>
    <dbReference type="NCBI Taxonomy" id="28212"/>
    <lineage>
        <taxon>Bacteria</taxon>
        <taxon>Pseudomonadati</taxon>
        <taxon>Pseudomonadota</taxon>
        <taxon>Alphaproteobacteria</taxon>
        <taxon>Sphingomonadales</taxon>
        <taxon>Sphingomonadaceae</taxon>
        <taxon>Sphingomonas</taxon>
    </lineage>
</organism>
<dbReference type="RefSeq" id="WP_066711491.1">
    <property type="nucleotide sequence ID" value="NZ_JBHIWA010000093.1"/>
</dbReference>
<evidence type="ECO:0000313" key="2">
    <source>
        <dbReference type="Proteomes" id="UP000218323"/>
    </source>
</evidence>
<evidence type="ECO:0000313" key="1">
    <source>
        <dbReference type="EMBL" id="PCG13895.1"/>
    </source>
</evidence>
<comment type="caution">
    <text evidence="1">The sequence shown here is derived from an EMBL/GenBank/DDBJ whole genome shotgun (WGS) entry which is preliminary data.</text>
</comment>
<gene>
    <name evidence="1" type="ORF">COA07_11255</name>
</gene>
<reference evidence="1 2" key="1">
    <citation type="submission" date="2017-09" db="EMBL/GenBank/DDBJ databases">
        <title>Sphingomonas adhaesiva DSM 7418, whole genome shotgun sequence.</title>
        <authorList>
            <person name="Feng G."/>
            <person name="Zhu H."/>
        </authorList>
    </citation>
    <scope>NUCLEOTIDE SEQUENCE [LARGE SCALE GENOMIC DNA]</scope>
    <source>
        <strain evidence="1 2">DSM 7418</strain>
    </source>
</reference>
<keyword evidence="2" id="KW-1185">Reference proteome</keyword>
<proteinExistence type="predicted"/>
<sequence length="77" mass="9056">MALVEVIEDEDATQPLFVAEFDFLPRVGEHLARDTEGYFQYYNIIKIWHRRTRRTEPSERASLLHSTINHAEFVHAA</sequence>
<name>A0A2A4I5X7_9SPHN</name>
<dbReference type="AlphaFoldDB" id="A0A2A4I5X7"/>
<protein>
    <submittedName>
        <fullName evidence="1">Uncharacterized protein</fullName>
    </submittedName>
</protein>
<accession>A0A2A4I5X7</accession>